<keyword evidence="4" id="KW-1185">Reference proteome</keyword>
<evidence type="ECO:0000313" key="4">
    <source>
        <dbReference type="Proteomes" id="UP000063234"/>
    </source>
</evidence>
<reference evidence="4" key="1">
    <citation type="journal article" date="2018" name="Science">
        <title>A primordial and reversible TCA cycle in a facultatively chemolithoautotrophic thermophile.</title>
        <authorList>
            <person name="Nunoura T."/>
            <person name="Chikaraishi Y."/>
            <person name="Izaki R."/>
            <person name="Suwa T."/>
            <person name="Sato T."/>
            <person name="Harada T."/>
            <person name="Mori K."/>
            <person name="Kato Y."/>
            <person name="Miyazaki M."/>
            <person name="Shimamura S."/>
            <person name="Yanagawa K."/>
            <person name="Shuto A."/>
            <person name="Ohkouchi N."/>
            <person name="Fujita N."/>
            <person name="Takaki Y."/>
            <person name="Atomi H."/>
            <person name="Takai K."/>
        </authorList>
    </citation>
    <scope>NUCLEOTIDE SEQUENCE [LARGE SCALE GENOMIC DNA]</scope>
    <source>
        <strain evidence="4">DSM 17441 / JCM 13301 / NBRC 103674 / ABI70S6</strain>
    </source>
</reference>
<keyword evidence="1" id="KW-0732">Signal</keyword>
<dbReference type="Proteomes" id="UP000063234">
    <property type="component" value="Chromosome"/>
</dbReference>
<dbReference type="EMBL" id="AP013035">
    <property type="protein sequence ID" value="BAT72017.1"/>
    <property type="molecule type" value="Genomic_DNA"/>
</dbReference>
<feature type="chain" id="PRO_5006616375" description="Sulfatase-modifying factor enzyme-like domain-containing protein" evidence="1">
    <location>
        <begin position="31"/>
        <end position="274"/>
    </location>
</feature>
<organism evidence="3 4">
    <name type="scientific">Thermosulfidibacter takaii (strain DSM 17441 / JCM 13301 / NBRC 103674 / ABI70S6)</name>
    <dbReference type="NCBI Taxonomy" id="1298851"/>
    <lineage>
        <taxon>Bacteria</taxon>
        <taxon>Pseudomonadati</taxon>
        <taxon>Thermosulfidibacterota</taxon>
        <taxon>Thermosulfidibacteria</taxon>
        <taxon>Thermosulfidibacterales</taxon>
        <taxon>Thermosulfidibacteraceae</taxon>
    </lineage>
</organism>
<dbReference type="Gene3D" id="3.90.1580.10">
    <property type="entry name" value="paralog of FGE (formylglycine-generating enzyme)"/>
    <property type="match status" value="1"/>
</dbReference>
<gene>
    <name evidence="3" type="ORF">TST_1229</name>
</gene>
<dbReference type="Pfam" id="PF03781">
    <property type="entry name" value="FGE-sulfatase"/>
    <property type="match status" value="1"/>
</dbReference>
<dbReference type="KEGG" id="ttk:TST_1229"/>
<dbReference type="SUPFAM" id="SSF56436">
    <property type="entry name" value="C-type lectin-like"/>
    <property type="match status" value="1"/>
</dbReference>
<evidence type="ECO:0000313" key="3">
    <source>
        <dbReference type="EMBL" id="BAT72017.1"/>
    </source>
</evidence>
<dbReference type="STRING" id="1298851.TST_1229"/>
<dbReference type="InterPro" id="IPR042095">
    <property type="entry name" value="SUMF_sf"/>
</dbReference>
<feature type="domain" description="Sulfatase-modifying factor enzyme-like" evidence="2">
    <location>
        <begin position="46"/>
        <end position="268"/>
    </location>
</feature>
<dbReference type="AlphaFoldDB" id="A0A0S3QUM4"/>
<dbReference type="PANTHER" id="PTHR23150">
    <property type="entry name" value="SULFATASE MODIFYING FACTOR 1, 2"/>
    <property type="match status" value="1"/>
</dbReference>
<dbReference type="InterPro" id="IPR051043">
    <property type="entry name" value="Sulfatase_Mod_Factor_Kinase"/>
</dbReference>
<evidence type="ECO:0000259" key="2">
    <source>
        <dbReference type="Pfam" id="PF03781"/>
    </source>
</evidence>
<name>A0A0S3QUM4_THET7</name>
<proteinExistence type="predicted"/>
<protein>
    <recommendedName>
        <fullName evidence="2">Sulfatase-modifying factor enzyme-like domain-containing protein</fullName>
    </recommendedName>
</protein>
<dbReference type="InterPro" id="IPR005532">
    <property type="entry name" value="SUMF_dom"/>
</dbReference>
<accession>A0A0S3QUM4</accession>
<sequence>MQKPLERPMKKFVLLSILLSCFIAGSFYQASSGTKKWIDSKLGITFVWIPGECFRMGCAQDNPKCYFDEKPLKKICVKGFWISETEVTVEQWQKFLKESGYKPEEKDLWGCEATGKPTFPQDKDHPVVCISSKDAMALANWLSKMNNKKVTLPTEAQWEYVCKTGDTKIDPDHANYWSGFAGQNKRDIYKFTSPVKAFPPNRYGVYGIIGNAWEWTNDWYSFKTNPNQEDRKVIKGGGWETKPKHLRCSIRKAVSPERKYDSIGIRLVINATSN</sequence>
<dbReference type="InterPro" id="IPR016187">
    <property type="entry name" value="CTDL_fold"/>
</dbReference>
<dbReference type="GO" id="GO:0120147">
    <property type="term" value="F:formylglycine-generating oxidase activity"/>
    <property type="evidence" value="ECO:0007669"/>
    <property type="project" value="TreeGrafter"/>
</dbReference>
<evidence type="ECO:0000256" key="1">
    <source>
        <dbReference type="SAM" id="SignalP"/>
    </source>
</evidence>
<dbReference type="PANTHER" id="PTHR23150:SF19">
    <property type="entry name" value="FORMYLGLYCINE-GENERATING ENZYME"/>
    <property type="match status" value="1"/>
</dbReference>
<feature type="signal peptide" evidence="1">
    <location>
        <begin position="1"/>
        <end position="30"/>
    </location>
</feature>